<dbReference type="InterPro" id="IPR001647">
    <property type="entry name" value="HTH_TetR"/>
</dbReference>
<evidence type="ECO:0000313" key="5">
    <source>
        <dbReference type="EMBL" id="GFG80193.1"/>
    </source>
</evidence>
<dbReference type="Proteomes" id="UP000465240">
    <property type="component" value="Unassembled WGS sequence"/>
</dbReference>
<dbReference type="PROSITE" id="PS50977">
    <property type="entry name" value="HTH_TETR_2"/>
    <property type="match status" value="1"/>
</dbReference>
<dbReference type="InterPro" id="IPR009057">
    <property type="entry name" value="Homeodomain-like_sf"/>
</dbReference>
<evidence type="ECO:0000256" key="1">
    <source>
        <dbReference type="ARBA" id="ARBA00023125"/>
    </source>
</evidence>
<feature type="compositionally biased region" description="Basic residues" evidence="3">
    <location>
        <begin position="200"/>
        <end position="217"/>
    </location>
</feature>
<protein>
    <submittedName>
        <fullName evidence="5">TetR family transcriptional regulator</fullName>
    </submittedName>
</protein>
<evidence type="ECO:0000256" key="2">
    <source>
        <dbReference type="PROSITE-ProRule" id="PRU00335"/>
    </source>
</evidence>
<feature type="region of interest" description="Disordered" evidence="3">
    <location>
        <begin position="197"/>
        <end position="217"/>
    </location>
</feature>
<feature type="domain" description="HTH tetR-type" evidence="4">
    <location>
        <begin position="13"/>
        <end position="73"/>
    </location>
</feature>
<gene>
    <name evidence="5" type="ORF">MPRG_34690</name>
</gene>
<name>A0ABQ1C853_9MYCO</name>
<proteinExistence type="predicted"/>
<keyword evidence="6" id="KW-1185">Reference proteome</keyword>
<dbReference type="EMBL" id="BLKX01000001">
    <property type="protein sequence ID" value="GFG80193.1"/>
    <property type="molecule type" value="Genomic_DNA"/>
</dbReference>
<comment type="caution">
    <text evidence="5">The sequence shown here is derived from an EMBL/GenBank/DDBJ whole genome shotgun (WGS) entry which is preliminary data.</text>
</comment>
<reference evidence="5 6" key="1">
    <citation type="journal article" date="2019" name="Emerg. Microbes Infect.">
        <title>Comprehensive subspecies identification of 175 nontuberculous mycobacteria species based on 7547 genomic profiles.</title>
        <authorList>
            <person name="Matsumoto Y."/>
            <person name="Kinjo T."/>
            <person name="Motooka D."/>
            <person name="Nabeya D."/>
            <person name="Jung N."/>
            <person name="Uechi K."/>
            <person name="Horii T."/>
            <person name="Iida T."/>
            <person name="Fujita J."/>
            <person name="Nakamura S."/>
        </authorList>
    </citation>
    <scope>NUCLEOTIDE SEQUENCE [LARGE SCALE GENOMIC DNA]</scope>
    <source>
        <strain evidence="5 6">JCM 18565</strain>
    </source>
</reference>
<evidence type="ECO:0000256" key="3">
    <source>
        <dbReference type="SAM" id="MobiDB-lite"/>
    </source>
</evidence>
<accession>A0ABQ1C853</accession>
<feature type="DNA-binding region" description="H-T-H motif" evidence="2">
    <location>
        <begin position="36"/>
        <end position="55"/>
    </location>
</feature>
<organism evidence="5 6">
    <name type="scientific">Mycobacterium paragordonae</name>
    <dbReference type="NCBI Taxonomy" id="1389713"/>
    <lineage>
        <taxon>Bacteria</taxon>
        <taxon>Bacillati</taxon>
        <taxon>Actinomycetota</taxon>
        <taxon>Actinomycetes</taxon>
        <taxon>Mycobacteriales</taxon>
        <taxon>Mycobacteriaceae</taxon>
        <taxon>Mycobacterium</taxon>
    </lineage>
</organism>
<dbReference type="Gene3D" id="1.10.357.10">
    <property type="entry name" value="Tetracycline Repressor, domain 2"/>
    <property type="match status" value="1"/>
</dbReference>
<evidence type="ECO:0000313" key="6">
    <source>
        <dbReference type="Proteomes" id="UP000465240"/>
    </source>
</evidence>
<sequence>MAAAPRRVGAETSKTRDSLLDYVETMMLEEGYASVSYRALATRAGVTSSLVQYYFPALDDIFLAAIRRYSDRNLELLRSALATRKHDPLHAMWEYSWNEATGALITEFMALGNHRKSIRSEIAKVTERMRKLQVDVLADALGADAHLKGDLSLDAVVLLITGLPKFLNLERGVGVKRAHADVVQAAERYLDSVEPLTISRPRKPARKTPRPRRQSAD</sequence>
<keyword evidence="1 2" id="KW-0238">DNA-binding</keyword>
<dbReference type="RefSeq" id="WP_162951516.1">
    <property type="nucleotide sequence ID" value="NZ_BLKX01000001.1"/>
</dbReference>
<dbReference type="Pfam" id="PF00440">
    <property type="entry name" value="TetR_N"/>
    <property type="match status" value="1"/>
</dbReference>
<evidence type="ECO:0000259" key="4">
    <source>
        <dbReference type="PROSITE" id="PS50977"/>
    </source>
</evidence>
<dbReference type="SUPFAM" id="SSF46689">
    <property type="entry name" value="Homeodomain-like"/>
    <property type="match status" value="1"/>
</dbReference>